<dbReference type="Proteomes" id="UP001165065">
    <property type="component" value="Unassembled WGS sequence"/>
</dbReference>
<keyword evidence="6" id="KW-0175">Coiled coil</keyword>
<evidence type="ECO:0000256" key="6">
    <source>
        <dbReference type="SAM" id="Coils"/>
    </source>
</evidence>
<dbReference type="SMART" id="SM00320">
    <property type="entry name" value="WD40"/>
    <property type="match status" value="8"/>
</dbReference>
<protein>
    <recommendedName>
        <fullName evidence="9">Ion transport domain-containing protein</fullName>
    </recommendedName>
</protein>
<feature type="transmembrane region" description="Helical" evidence="8">
    <location>
        <begin position="1557"/>
        <end position="1582"/>
    </location>
</feature>
<evidence type="ECO:0000313" key="11">
    <source>
        <dbReference type="Proteomes" id="UP001165065"/>
    </source>
</evidence>
<evidence type="ECO:0000256" key="7">
    <source>
        <dbReference type="SAM" id="MobiDB-lite"/>
    </source>
</evidence>
<dbReference type="GO" id="GO:0098703">
    <property type="term" value="P:calcium ion import across plasma membrane"/>
    <property type="evidence" value="ECO:0007669"/>
    <property type="project" value="TreeGrafter"/>
</dbReference>
<accession>A0A9W7LCW0</accession>
<feature type="transmembrane region" description="Helical" evidence="8">
    <location>
        <begin position="1401"/>
        <end position="1418"/>
    </location>
</feature>
<dbReference type="SUPFAM" id="SSF82171">
    <property type="entry name" value="DPP6 N-terminal domain-like"/>
    <property type="match status" value="1"/>
</dbReference>
<feature type="transmembrane region" description="Helical" evidence="8">
    <location>
        <begin position="1526"/>
        <end position="1545"/>
    </location>
</feature>
<dbReference type="PANTHER" id="PTHR10582">
    <property type="entry name" value="TRANSIENT RECEPTOR POTENTIAL ION CHANNEL PROTEIN"/>
    <property type="match status" value="1"/>
</dbReference>
<proteinExistence type="predicted"/>
<keyword evidence="5 8" id="KW-0472">Membrane</keyword>
<dbReference type="GO" id="GO:0005886">
    <property type="term" value="C:plasma membrane"/>
    <property type="evidence" value="ECO:0007669"/>
    <property type="project" value="TreeGrafter"/>
</dbReference>
<dbReference type="InterPro" id="IPR001680">
    <property type="entry name" value="WD40_rpt"/>
</dbReference>
<gene>
    <name evidence="10" type="ORF">TrCOL_g9343</name>
</gene>
<comment type="subcellular location">
    <subcellularLocation>
        <location evidence="1">Membrane</location>
        <topology evidence="1">Multi-pass membrane protein</topology>
    </subcellularLocation>
</comment>
<feature type="coiled-coil region" evidence="6">
    <location>
        <begin position="1633"/>
        <end position="1667"/>
    </location>
</feature>
<dbReference type="SUPFAM" id="SSF101908">
    <property type="entry name" value="Putative isomerase YbhE"/>
    <property type="match status" value="1"/>
</dbReference>
<sequence length="1672" mass="184581">MLKKKFQSEGKKKEDDAWLDAEECRLLFKFRTGDGAKLSKNTSFYGFGLKSQTSEQAKTDSKTDDSARVPVPEIGAFQNKKRGLLRTFKKGKDASFTVVCNGVSCSPDGELLAAGYSNGNNALVVFQAYKKERVNVEGETKFIAPVVFSIPKGSESGDADIGRLVCFSPCGAWLVVAGKGKSDVHTKKETDKDGNEVATEVKVVTSSLLVYDARNLKEDSKPIVDLSEKSITSIKCLAFSNDGKYLAISTNSHDKGNVVSMYLVNSTKQEIVKGFSYGPQNLPAESSGFPSDTVLFSKSTQVNLDANSTGTDTSQIRGITWSPDDRNLAIGASSKSVSATIYVLSMTGYTTPIRSIKFRHREILDLKWSKTGKWIAAVGEVDTDNSSMDHALERGGIQIIDTQMMMPVFWIKQKVQKVTCIEWGPDDKRLIAGDSEMKATIYASRTWAYVDSVSLGSSSENVTCVALNCHRDIIVSGGLQNPVFMFRYNAWEVSEEHNMLPTEDNEHVDGYEDSHDHHHIRYYRGVAWSPDGRLCALTYGNSILVEQATSVDEAKKGDTVAEVEAPYHGNLGSIAWSPDGHYIAVGYREGVSKVKQAYIQAVDTYKKKKALWEIKVKHAKNDSSRQPSSPARTSSSAEKSSAGSVELTDLSPEVEPTDDEIDEETMKVINDMTEEPVPPEAPSPGEPHTYYVIVYDANKIKEGILIPVFQIPSQETITSVSWGPKSKKLIVTSCDIVPNDKIQAGSCRVYEKQVGSDKAVKWKSVTPEEFPFLAPSKDALKVKVQTFLDALCLANSFDHVKIKNAQVQSKGWGRRQPSTPSGTQSDSSPQQIALSLFCTSLKDNIDKQTRLYEEFTNFISKISNSYVKEASALAKTINIQDPDSIPDALTKAISQLYPLCQVAAMSPDGTRLAIGLSRECLIINTNTWRPVAKVGRVQDESALSKTEENHNNYVSAIDWNADGSKIAIATWSANISIYDSTKSYKLDRTLESTKQCHGMSWSNDDEFLVGIFTTESDGDFVYAFDLQTMTRAQRWQSHNGSVGGEYTPQHIADVAWSPDGNSNLAVTGIVKKESIDGNGKAKQLTYFSVWQRGYSFNPQLIPLRLDPDKLIKLLENNLATLYLSDEHDTLLQCLLEQRKMSHFRMILSKFPLAAGSVKIIKKPNGDSEVLTVFDVAIKRRDENAIIDLLGAASREDVAGTSLPIVASNAIPSIIAAGFENVVVDALANLPFHNSGSPVKQARLEETLYKSNFSNIDQSYNDGRSMPRGGLWGSEYNRLGMSVQAKHTALPNLGSSKILTSLVHANSSILDNDTMRAVLDVMWERHVKKFFLAKAAIFVVMCALWVALVQMVMVAQSTGGAVARDIRIVYISTLAINFYFLGEEYKQAIGNPLGVVSHFKDVWNCVDLFSFLSILGFIFTLESGSKDNGDAYIFVGVASTIVLMLRSLSYLRGFESTGWLITVLVQNIIDVKPFLIVMSVIILGSSVAFRLLLGKVENGEFCDSNFDGGGSGVSDLTREDDCVDHPYGSTWISFFSVFLMTVLGDFDTDLFQQSASTIVTQLVFLFVVLFITVISLNALIALLGDSYAKVSENEAANKSKERAELICEFLGIMRKSRRDKIERESRYIHLLQVSKTAKDERTNTEQLVEGLKDEVKELKIELANILKYLQQKE</sequence>
<organism evidence="10 11">
    <name type="scientific">Triparma columacea</name>
    <dbReference type="NCBI Taxonomy" id="722753"/>
    <lineage>
        <taxon>Eukaryota</taxon>
        <taxon>Sar</taxon>
        <taxon>Stramenopiles</taxon>
        <taxon>Ochrophyta</taxon>
        <taxon>Bolidophyceae</taxon>
        <taxon>Parmales</taxon>
        <taxon>Triparmaceae</taxon>
        <taxon>Triparma</taxon>
    </lineage>
</organism>
<evidence type="ECO:0000256" key="2">
    <source>
        <dbReference type="ARBA" id="ARBA00022692"/>
    </source>
</evidence>
<evidence type="ECO:0000256" key="1">
    <source>
        <dbReference type="ARBA" id="ARBA00004141"/>
    </source>
</evidence>
<dbReference type="Gene3D" id="2.130.10.10">
    <property type="entry name" value="YVTN repeat-like/Quinoprotein amine dehydrogenase"/>
    <property type="match status" value="4"/>
</dbReference>
<dbReference type="Gene3D" id="1.10.287.70">
    <property type="match status" value="1"/>
</dbReference>
<dbReference type="SUPFAM" id="SSF50978">
    <property type="entry name" value="WD40 repeat-like"/>
    <property type="match status" value="1"/>
</dbReference>
<dbReference type="InterPro" id="IPR015943">
    <property type="entry name" value="WD40/YVTN_repeat-like_dom_sf"/>
</dbReference>
<dbReference type="PANTHER" id="PTHR10582:SF2">
    <property type="entry name" value="INACTIVE"/>
    <property type="match status" value="1"/>
</dbReference>
<name>A0A9W7LCW0_9STRA</name>
<feature type="compositionally biased region" description="Polar residues" evidence="7">
    <location>
        <begin position="816"/>
        <end position="829"/>
    </location>
</feature>
<comment type="caution">
    <text evidence="10">The sequence shown here is derived from an EMBL/GenBank/DDBJ whole genome shotgun (WGS) entry which is preliminary data.</text>
</comment>
<feature type="domain" description="Ion transport" evidence="9">
    <location>
        <begin position="1345"/>
        <end position="1592"/>
    </location>
</feature>
<evidence type="ECO:0000313" key="10">
    <source>
        <dbReference type="EMBL" id="GMI45042.1"/>
    </source>
</evidence>
<keyword evidence="2 8" id="KW-0812">Transmembrane</keyword>
<reference evidence="11" key="1">
    <citation type="journal article" date="2023" name="Commun. Biol.">
        <title>Genome analysis of Parmales, the sister group of diatoms, reveals the evolutionary specialization of diatoms from phago-mixotrophs to photoautotrophs.</title>
        <authorList>
            <person name="Ban H."/>
            <person name="Sato S."/>
            <person name="Yoshikawa S."/>
            <person name="Yamada K."/>
            <person name="Nakamura Y."/>
            <person name="Ichinomiya M."/>
            <person name="Sato N."/>
            <person name="Blanc-Mathieu R."/>
            <person name="Endo H."/>
            <person name="Kuwata A."/>
            <person name="Ogata H."/>
        </authorList>
    </citation>
    <scope>NUCLEOTIDE SEQUENCE [LARGE SCALE GENOMIC DNA]</scope>
</reference>
<dbReference type="OrthoDB" id="47802at2759"/>
<dbReference type="InterPro" id="IPR005821">
    <property type="entry name" value="Ion_trans_dom"/>
</dbReference>
<evidence type="ECO:0000259" key="9">
    <source>
        <dbReference type="Pfam" id="PF00520"/>
    </source>
</evidence>
<feature type="transmembrane region" description="Helical" evidence="8">
    <location>
        <begin position="1365"/>
        <end position="1381"/>
    </location>
</feature>
<feature type="transmembrane region" description="Helical" evidence="8">
    <location>
        <begin position="1330"/>
        <end position="1353"/>
    </location>
</feature>
<dbReference type="InterPro" id="IPR036322">
    <property type="entry name" value="WD40_repeat_dom_sf"/>
</dbReference>
<feature type="region of interest" description="Disordered" evidence="7">
    <location>
        <begin position="808"/>
        <end position="829"/>
    </location>
</feature>
<evidence type="ECO:0000256" key="8">
    <source>
        <dbReference type="SAM" id="Phobius"/>
    </source>
</evidence>
<feature type="region of interest" description="Disordered" evidence="7">
    <location>
        <begin position="618"/>
        <end position="659"/>
    </location>
</feature>
<evidence type="ECO:0000256" key="5">
    <source>
        <dbReference type="ARBA" id="ARBA00023136"/>
    </source>
</evidence>
<dbReference type="InterPro" id="IPR024862">
    <property type="entry name" value="TRPV"/>
</dbReference>
<feature type="transmembrane region" description="Helical" evidence="8">
    <location>
        <begin position="1470"/>
        <end position="1492"/>
    </location>
</feature>
<feature type="transmembrane region" description="Helical" evidence="8">
    <location>
        <begin position="1430"/>
        <end position="1450"/>
    </location>
</feature>
<keyword evidence="4 8" id="KW-1133">Transmembrane helix</keyword>
<keyword evidence="3" id="KW-0677">Repeat</keyword>
<evidence type="ECO:0000256" key="3">
    <source>
        <dbReference type="ARBA" id="ARBA00022737"/>
    </source>
</evidence>
<evidence type="ECO:0000256" key="4">
    <source>
        <dbReference type="ARBA" id="ARBA00022989"/>
    </source>
</evidence>
<dbReference type="EMBL" id="BRYA01001530">
    <property type="protein sequence ID" value="GMI45042.1"/>
    <property type="molecule type" value="Genomic_DNA"/>
</dbReference>
<keyword evidence="11" id="KW-1185">Reference proteome</keyword>
<dbReference type="GO" id="GO:0005216">
    <property type="term" value="F:monoatomic ion channel activity"/>
    <property type="evidence" value="ECO:0007669"/>
    <property type="project" value="InterPro"/>
</dbReference>
<feature type="compositionally biased region" description="Low complexity" evidence="7">
    <location>
        <begin position="624"/>
        <end position="644"/>
    </location>
</feature>
<dbReference type="Pfam" id="PF00520">
    <property type="entry name" value="Ion_trans"/>
    <property type="match status" value="1"/>
</dbReference>